<dbReference type="EMBL" id="JAUJYO010000016">
    <property type="protein sequence ID" value="KAK1295381.1"/>
    <property type="molecule type" value="Genomic_DNA"/>
</dbReference>
<name>A0AAV9D3A9_ACOCL</name>
<dbReference type="AlphaFoldDB" id="A0AAV9D3A9"/>
<reference evidence="1" key="1">
    <citation type="journal article" date="2023" name="Nat. Commun.">
        <title>Diploid and tetraploid genomes of Acorus and the evolution of monocots.</title>
        <authorList>
            <person name="Ma L."/>
            <person name="Liu K.W."/>
            <person name="Li Z."/>
            <person name="Hsiao Y.Y."/>
            <person name="Qi Y."/>
            <person name="Fu T."/>
            <person name="Tang G.D."/>
            <person name="Zhang D."/>
            <person name="Sun W.H."/>
            <person name="Liu D.K."/>
            <person name="Li Y."/>
            <person name="Chen G.Z."/>
            <person name="Liu X.D."/>
            <person name="Liao X.Y."/>
            <person name="Jiang Y.T."/>
            <person name="Yu X."/>
            <person name="Hao Y."/>
            <person name="Huang J."/>
            <person name="Zhao X.W."/>
            <person name="Ke S."/>
            <person name="Chen Y.Y."/>
            <person name="Wu W.L."/>
            <person name="Hsu J.L."/>
            <person name="Lin Y.F."/>
            <person name="Huang M.D."/>
            <person name="Li C.Y."/>
            <person name="Huang L."/>
            <person name="Wang Z.W."/>
            <person name="Zhao X."/>
            <person name="Zhong W.Y."/>
            <person name="Peng D.H."/>
            <person name="Ahmad S."/>
            <person name="Lan S."/>
            <person name="Zhang J.S."/>
            <person name="Tsai W.C."/>
            <person name="Van de Peer Y."/>
            <person name="Liu Z.J."/>
        </authorList>
    </citation>
    <scope>NUCLEOTIDE SEQUENCE</scope>
    <source>
        <strain evidence="1">CP</strain>
    </source>
</reference>
<organism evidence="1 2">
    <name type="scientific">Acorus calamus</name>
    <name type="common">Sweet flag</name>
    <dbReference type="NCBI Taxonomy" id="4465"/>
    <lineage>
        <taxon>Eukaryota</taxon>
        <taxon>Viridiplantae</taxon>
        <taxon>Streptophyta</taxon>
        <taxon>Embryophyta</taxon>
        <taxon>Tracheophyta</taxon>
        <taxon>Spermatophyta</taxon>
        <taxon>Magnoliopsida</taxon>
        <taxon>Liliopsida</taxon>
        <taxon>Acoraceae</taxon>
        <taxon>Acorus</taxon>
    </lineage>
</organism>
<reference evidence="1" key="2">
    <citation type="submission" date="2023-06" db="EMBL/GenBank/DDBJ databases">
        <authorList>
            <person name="Ma L."/>
            <person name="Liu K.-W."/>
            <person name="Li Z."/>
            <person name="Hsiao Y.-Y."/>
            <person name="Qi Y."/>
            <person name="Fu T."/>
            <person name="Tang G."/>
            <person name="Zhang D."/>
            <person name="Sun W.-H."/>
            <person name="Liu D.-K."/>
            <person name="Li Y."/>
            <person name="Chen G.-Z."/>
            <person name="Liu X.-D."/>
            <person name="Liao X.-Y."/>
            <person name="Jiang Y.-T."/>
            <person name="Yu X."/>
            <person name="Hao Y."/>
            <person name="Huang J."/>
            <person name="Zhao X.-W."/>
            <person name="Ke S."/>
            <person name="Chen Y.-Y."/>
            <person name="Wu W.-L."/>
            <person name="Hsu J.-L."/>
            <person name="Lin Y.-F."/>
            <person name="Huang M.-D."/>
            <person name="Li C.-Y."/>
            <person name="Huang L."/>
            <person name="Wang Z.-W."/>
            <person name="Zhao X."/>
            <person name="Zhong W.-Y."/>
            <person name="Peng D.-H."/>
            <person name="Ahmad S."/>
            <person name="Lan S."/>
            <person name="Zhang J.-S."/>
            <person name="Tsai W.-C."/>
            <person name="Van De Peer Y."/>
            <person name="Liu Z.-J."/>
        </authorList>
    </citation>
    <scope>NUCLEOTIDE SEQUENCE</scope>
    <source>
        <strain evidence="1">CP</strain>
        <tissue evidence="1">Leaves</tissue>
    </source>
</reference>
<accession>A0AAV9D3A9</accession>
<sequence length="127" mass="14518">MEGPLLVYPHPRLLLQIHPHQHVHQNYIHIVDGLLRLSNATHLRRLHFDFFICRDGPPFPDQWLRFVAGLSSVTDLIVCFHGNDDWNPNIDRFGSALDGPVIDAGRIHPSLFGAELLLRQSKVALFE</sequence>
<comment type="caution">
    <text evidence="1">The sequence shown here is derived from an EMBL/GenBank/DDBJ whole genome shotgun (WGS) entry which is preliminary data.</text>
</comment>
<proteinExistence type="predicted"/>
<gene>
    <name evidence="1" type="ORF">QJS10_CPA16g01130</name>
</gene>
<evidence type="ECO:0000313" key="1">
    <source>
        <dbReference type="EMBL" id="KAK1295381.1"/>
    </source>
</evidence>
<keyword evidence="2" id="KW-1185">Reference proteome</keyword>
<protein>
    <submittedName>
        <fullName evidence="1">Uncharacterized protein</fullName>
    </submittedName>
</protein>
<evidence type="ECO:0000313" key="2">
    <source>
        <dbReference type="Proteomes" id="UP001180020"/>
    </source>
</evidence>
<dbReference type="Proteomes" id="UP001180020">
    <property type="component" value="Unassembled WGS sequence"/>
</dbReference>